<dbReference type="PROSITE" id="PS00028">
    <property type="entry name" value="ZINC_FINGER_C2H2_1"/>
    <property type="match status" value="7"/>
</dbReference>
<feature type="domain" description="C2H2-type" evidence="5">
    <location>
        <begin position="217"/>
        <end position="246"/>
    </location>
</feature>
<protein>
    <recommendedName>
        <fullName evidence="5">C2H2-type domain-containing protein</fullName>
    </recommendedName>
</protein>
<keyword evidence="7" id="KW-1185">Reference proteome</keyword>
<dbReference type="PANTHER" id="PTHR23235">
    <property type="entry name" value="KRUEPPEL-LIKE TRANSCRIPTION FACTOR"/>
    <property type="match status" value="1"/>
</dbReference>
<dbReference type="Gene3D" id="3.30.160.60">
    <property type="entry name" value="Classic Zinc Finger"/>
    <property type="match status" value="6"/>
</dbReference>
<dbReference type="PANTHER" id="PTHR23235:SF120">
    <property type="entry name" value="KRUPPEL-LIKE FACTOR 15"/>
    <property type="match status" value="1"/>
</dbReference>
<sequence length="443" mass="50060">MDQVYLNLAIPLLVQDQNQTVIYLNKLNEDQDLAEDQSNPFKKDKKEDLIIGDEEGSANVIADCQTFVVNNEEIDLETGKFNVSKEQLTGCLSDSSNLKSDDKDSEIYPDGQIIELADGTTAFLETSKTGAKNEVYTPIRLYNGNVVYVGTLLSNNSEGTNGIEIDEKVEEVAPVVTEQKQEKSKGFRCSYQNCNKSYSSIHHLKVHLRVHTGDRPFRCSVEGCNKAFSTGFGLKTHFRTHNGERPYTCNHANCEKGFKTSGDLQKHIRTHTGERPFLCPIPNCGRSFTTCNICKVHVRTHTGERPYKCTYPNCDKTFASVTNQRNHMRIHSGEKPYVCSVEKCGRRFTEYSSLYKHNMVHRQQPHLCLICGKSYRQASGLMIHTKTAHGDQETYLMVDNPTEDLTQEDEQTAVLFVNNIKLDGGVLEDPLFNKFRDTSELDV</sequence>
<dbReference type="EMBL" id="JAWJWF010000008">
    <property type="protein sequence ID" value="KAK6630288.1"/>
    <property type="molecule type" value="Genomic_DNA"/>
</dbReference>
<evidence type="ECO:0000256" key="4">
    <source>
        <dbReference type="PROSITE-ProRule" id="PRU00042"/>
    </source>
</evidence>
<dbReference type="Pfam" id="PF00096">
    <property type="entry name" value="zf-C2H2"/>
    <property type="match status" value="6"/>
</dbReference>
<feature type="domain" description="C2H2-type" evidence="5">
    <location>
        <begin position="337"/>
        <end position="366"/>
    </location>
</feature>
<keyword evidence="3" id="KW-0862">Zinc</keyword>
<feature type="domain" description="C2H2-type" evidence="5">
    <location>
        <begin position="247"/>
        <end position="276"/>
    </location>
</feature>
<gene>
    <name evidence="6" type="ORF">RUM44_004955</name>
</gene>
<feature type="domain" description="C2H2-type" evidence="5">
    <location>
        <begin position="187"/>
        <end position="216"/>
    </location>
</feature>
<comment type="caution">
    <text evidence="6">The sequence shown here is derived from an EMBL/GenBank/DDBJ whole genome shotgun (WGS) entry which is preliminary data.</text>
</comment>
<dbReference type="InterPro" id="IPR013087">
    <property type="entry name" value="Znf_C2H2_type"/>
</dbReference>
<evidence type="ECO:0000256" key="3">
    <source>
        <dbReference type="ARBA" id="ARBA00022833"/>
    </source>
</evidence>
<evidence type="ECO:0000256" key="2">
    <source>
        <dbReference type="ARBA" id="ARBA00022771"/>
    </source>
</evidence>
<proteinExistence type="predicted"/>
<accession>A0ABR1AWH9</accession>
<reference evidence="6 7" key="1">
    <citation type="submission" date="2023-09" db="EMBL/GenBank/DDBJ databases">
        <title>Genomes of two closely related lineages of the louse Polyplax serrata with different host specificities.</title>
        <authorList>
            <person name="Martinu J."/>
            <person name="Tarabai H."/>
            <person name="Stefka J."/>
            <person name="Hypsa V."/>
        </authorList>
    </citation>
    <scope>NUCLEOTIDE SEQUENCE [LARGE SCALE GENOMIC DNA]</scope>
    <source>
        <strain evidence="6">98ZLc_SE</strain>
    </source>
</reference>
<evidence type="ECO:0000259" key="5">
    <source>
        <dbReference type="PROSITE" id="PS50157"/>
    </source>
</evidence>
<dbReference type="InterPro" id="IPR036236">
    <property type="entry name" value="Znf_C2H2_sf"/>
</dbReference>
<feature type="domain" description="C2H2-type" evidence="5">
    <location>
        <begin position="277"/>
        <end position="306"/>
    </location>
</feature>
<evidence type="ECO:0000256" key="1">
    <source>
        <dbReference type="ARBA" id="ARBA00022723"/>
    </source>
</evidence>
<feature type="domain" description="C2H2-type" evidence="5">
    <location>
        <begin position="366"/>
        <end position="394"/>
    </location>
</feature>
<name>A0ABR1AWH9_POLSC</name>
<dbReference type="Proteomes" id="UP001359485">
    <property type="component" value="Unassembled WGS sequence"/>
</dbReference>
<feature type="domain" description="C2H2-type" evidence="5">
    <location>
        <begin position="307"/>
        <end position="336"/>
    </location>
</feature>
<organism evidence="6 7">
    <name type="scientific">Polyplax serrata</name>
    <name type="common">Common mouse louse</name>
    <dbReference type="NCBI Taxonomy" id="468196"/>
    <lineage>
        <taxon>Eukaryota</taxon>
        <taxon>Metazoa</taxon>
        <taxon>Ecdysozoa</taxon>
        <taxon>Arthropoda</taxon>
        <taxon>Hexapoda</taxon>
        <taxon>Insecta</taxon>
        <taxon>Pterygota</taxon>
        <taxon>Neoptera</taxon>
        <taxon>Paraneoptera</taxon>
        <taxon>Psocodea</taxon>
        <taxon>Troctomorpha</taxon>
        <taxon>Phthiraptera</taxon>
        <taxon>Anoplura</taxon>
        <taxon>Polyplacidae</taxon>
        <taxon>Polyplax</taxon>
    </lineage>
</organism>
<dbReference type="SMART" id="SM00355">
    <property type="entry name" value="ZnF_C2H2"/>
    <property type="match status" value="7"/>
</dbReference>
<dbReference type="PROSITE" id="PS50157">
    <property type="entry name" value="ZINC_FINGER_C2H2_2"/>
    <property type="match status" value="7"/>
</dbReference>
<keyword evidence="2 4" id="KW-0863">Zinc-finger</keyword>
<evidence type="ECO:0000313" key="6">
    <source>
        <dbReference type="EMBL" id="KAK6630288.1"/>
    </source>
</evidence>
<keyword evidence="1" id="KW-0479">Metal-binding</keyword>
<dbReference type="SUPFAM" id="SSF57667">
    <property type="entry name" value="beta-beta-alpha zinc fingers"/>
    <property type="match status" value="4"/>
</dbReference>
<evidence type="ECO:0000313" key="7">
    <source>
        <dbReference type="Proteomes" id="UP001359485"/>
    </source>
</evidence>